<evidence type="ECO:0000313" key="6">
    <source>
        <dbReference type="Proteomes" id="UP001152755"/>
    </source>
</evidence>
<reference evidence="5" key="1">
    <citation type="submission" date="2022-08" db="EMBL/GenBank/DDBJ databases">
        <title>Genome analysis of Corynebacteriales strain.</title>
        <authorList>
            <person name="Lee S.D."/>
        </authorList>
    </citation>
    <scope>NUCLEOTIDE SEQUENCE</scope>
    <source>
        <strain evidence="5">D3-21</strain>
    </source>
</reference>
<dbReference type="Proteomes" id="UP001152755">
    <property type="component" value="Unassembled WGS sequence"/>
</dbReference>
<comment type="subcellular location">
    <subcellularLocation>
        <location evidence="1">Cytoplasm</location>
    </subcellularLocation>
</comment>
<name>A0A9X4M0Q0_9ACTN</name>
<gene>
    <name evidence="5" type="ORF">NVS88_14925</name>
</gene>
<evidence type="ECO:0000313" key="5">
    <source>
        <dbReference type="EMBL" id="MDG3015853.1"/>
    </source>
</evidence>
<evidence type="ECO:0000256" key="1">
    <source>
        <dbReference type="ARBA" id="ARBA00004496"/>
    </source>
</evidence>
<dbReference type="Pfam" id="PF14011">
    <property type="entry name" value="ESX-1_EspG"/>
    <property type="match status" value="1"/>
</dbReference>
<proteinExistence type="inferred from homology"/>
<keyword evidence="4" id="KW-0143">Chaperone</keyword>
<accession>A0A9X4M0Q0</accession>
<dbReference type="RefSeq" id="WP_277833386.1">
    <property type="nucleotide sequence ID" value="NZ_JAAIVF010000004.1"/>
</dbReference>
<dbReference type="AlphaFoldDB" id="A0A9X4M0Q0"/>
<comment type="similarity">
    <text evidence="2">Belongs to the EspG family.</text>
</comment>
<keyword evidence="6" id="KW-1185">Reference proteome</keyword>
<sequence length="246" mass="26687">MSWRLSALDFSVLWERAGFDQLPYPFGFSSQAETLEESLLERSRAARAFDERGDDGLEAVVDTLAHARVRVEVLGTQWQPRQMPIRVLGGIRGAGGVVAVQFPGHIDSAGSDVVIGRCAGSQVVGRVVDLLPPVAEGRTRGLSVELERVEAGPRRSVLQRADEVAPRQQLRQMAELPRSGQGEITVATGFGIDEVSEARSWVDIAGDGRYLIRRTSVLAVRPASPRAVVAAVDEVVGRALERLRVS</sequence>
<evidence type="ECO:0000256" key="3">
    <source>
        <dbReference type="ARBA" id="ARBA00022490"/>
    </source>
</evidence>
<organism evidence="5 6">
    <name type="scientific">Speluncibacter jeojiensis</name>
    <dbReference type="NCBI Taxonomy" id="2710754"/>
    <lineage>
        <taxon>Bacteria</taxon>
        <taxon>Bacillati</taxon>
        <taxon>Actinomycetota</taxon>
        <taxon>Actinomycetes</taxon>
        <taxon>Mycobacteriales</taxon>
        <taxon>Speluncibacteraceae</taxon>
        <taxon>Speluncibacter</taxon>
    </lineage>
</organism>
<evidence type="ECO:0000256" key="4">
    <source>
        <dbReference type="ARBA" id="ARBA00023186"/>
    </source>
</evidence>
<dbReference type="InterPro" id="IPR025734">
    <property type="entry name" value="EspG"/>
</dbReference>
<evidence type="ECO:0000256" key="2">
    <source>
        <dbReference type="ARBA" id="ARBA00006411"/>
    </source>
</evidence>
<dbReference type="EMBL" id="JANRHA010000010">
    <property type="protein sequence ID" value="MDG3015853.1"/>
    <property type="molecule type" value="Genomic_DNA"/>
</dbReference>
<comment type="caution">
    <text evidence="5">The sequence shown here is derived from an EMBL/GenBank/DDBJ whole genome shotgun (WGS) entry which is preliminary data.</text>
</comment>
<protein>
    <submittedName>
        <fullName evidence="5">ESX secretion-associated protein EspG</fullName>
    </submittedName>
</protein>
<keyword evidence="3" id="KW-0963">Cytoplasm</keyword>